<dbReference type="RefSeq" id="WP_184700121.1">
    <property type="nucleotide sequence ID" value="NZ_BAABEG010000005.1"/>
</dbReference>
<comment type="caution">
    <text evidence="3">The sequence shown here is derived from an EMBL/GenBank/DDBJ whole genome shotgun (WGS) entry which is preliminary data.</text>
</comment>
<dbReference type="InterPro" id="IPR035919">
    <property type="entry name" value="EAL_sf"/>
</dbReference>
<dbReference type="SMART" id="SM00267">
    <property type="entry name" value="GGDEF"/>
    <property type="match status" value="1"/>
</dbReference>
<keyword evidence="4" id="KW-1185">Reference proteome</keyword>
<reference evidence="3 4" key="1">
    <citation type="submission" date="2020-08" db="EMBL/GenBank/DDBJ databases">
        <title>Genomic Encyclopedia of Type Strains, Phase IV (KMG-IV): sequencing the most valuable type-strain genomes for metagenomic binning, comparative biology and taxonomic classification.</title>
        <authorList>
            <person name="Goeker M."/>
        </authorList>
    </citation>
    <scope>NUCLEOTIDE SEQUENCE [LARGE SCALE GENOMIC DNA]</scope>
    <source>
        <strain evidence="3 4">DSM 7051</strain>
    </source>
</reference>
<dbReference type="CDD" id="cd01948">
    <property type="entry name" value="EAL"/>
    <property type="match status" value="1"/>
</dbReference>
<dbReference type="Pfam" id="PF00563">
    <property type="entry name" value="EAL"/>
    <property type="match status" value="1"/>
</dbReference>
<dbReference type="SMART" id="SM00065">
    <property type="entry name" value="GAF"/>
    <property type="match status" value="1"/>
</dbReference>
<dbReference type="EMBL" id="JACHOU010000009">
    <property type="protein sequence ID" value="MBB6355711.1"/>
    <property type="molecule type" value="Genomic_DNA"/>
</dbReference>
<dbReference type="SUPFAM" id="SSF55073">
    <property type="entry name" value="Nucleotide cyclase"/>
    <property type="match status" value="1"/>
</dbReference>
<dbReference type="InterPro" id="IPR050706">
    <property type="entry name" value="Cyclic-di-GMP_PDE-like"/>
</dbReference>
<protein>
    <submittedName>
        <fullName evidence="3">Diguanylate cyclase (GGDEF)-like protein</fullName>
    </submittedName>
</protein>
<dbReference type="Pfam" id="PF00990">
    <property type="entry name" value="GGDEF"/>
    <property type="match status" value="1"/>
</dbReference>
<dbReference type="InterPro" id="IPR000160">
    <property type="entry name" value="GGDEF_dom"/>
</dbReference>
<evidence type="ECO:0000259" key="1">
    <source>
        <dbReference type="PROSITE" id="PS50883"/>
    </source>
</evidence>
<organism evidence="3 4">
    <name type="scientific">Aminobacter aganoensis</name>
    <dbReference type="NCBI Taxonomy" id="83264"/>
    <lineage>
        <taxon>Bacteria</taxon>
        <taxon>Pseudomonadati</taxon>
        <taxon>Pseudomonadota</taxon>
        <taxon>Alphaproteobacteria</taxon>
        <taxon>Hyphomicrobiales</taxon>
        <taxon>Phyllobacteriaceae</taxon>
        <taxon>Aminobacter</taxon>
    </lineage>
</organism>
<dbReference type="PANTHER" id="PTHR33121">
    <property type="entry name" value="CYCLIC DI-GMP PHOSPHODIESTERASE PDEF"/>
    <property type="match status" value="1"/>
</dbReference>
<name>A0A7X0KM33_9HYPH</name>
<dbReference type="GO" id="GO:0071111">
    <property type="term" value="F:cyclic-guanylate-specific phosphodiesterase activity"/>
    <property type="evidence" value="ECO:0007669"/>
    <property type="project" value="InterPro"/>
</dbReference>
<feature type="domain" description="GGDEF" evidence="2">
    <location>
        <begin position="199"/>
        <end position="331"/>
    </location>
</feature>
<dbReference type="Gene3D" id="3.20.20.450">
    <property type="entry name" value="EAL domain"/>
    <property type="match status" value="1"/>
</dbReference>
<dbReference type="NCBIfam" id="TIGR00254">
    <property type="entry name" value="GGDEF"/>
    <property type="match status" value="1"/>
</dbReference>
<dbReference type="InterPro" id="IPR003018">
    <property type="entry name" value="GAF"/>
</dbReference>
<dbReference type="InterPro" id="IPR001633">
    <property type="entry name" value="EAL_dom"/>
</dbReference>
<dbReference type="Gene3D" id="3.30.450.40">
    <property type="match status" value="1"/>
</dbReference>
<dbReference type="SUPFAM" id="SSF141868">
    <property type="entry name" value="EAL domain-like"/>
    <property type="match status" value="1"/>
</dbReference>
<evidence type="ECO:0000313" key="3">
    <source>
        <dbReference type="EMBL" id="MBB6355711.1"/>
    </source>
</evidence>
<evidence type="ECO:0000259" key="2">
    <source>
        <dbReference type="PROSITE" id="PS50887"/>
    </source>
</evidence>
<feature type="domain" description="EAL" evidence="1">
    <location>
        <begin position="340"/>
        <end position="595"/>
    </location>
</feature>
<dbReference type="Proteomes" id="UP000536262">
    <property type="component" value="Unassembled WGS sequence"/>
</dbReference>
<dbReference type="InterPro" id="IPR029787">
    <property type="entry name" value="Nucleotide_cyclase"/>
</dbReference>
<dbReference type="InterPro" id="IPR029016">
    <property type="entry name" value="GAF-like_dom_sf"/>
</dbReference>
<sequence length="630" mass="68598">MLIRLQNIVLKMIAKGEPLGATMDRLLREVEALVPNIRCSVVTVDGAGRLHPLSAPNLPKAFSTCLDGAPIGPACGSCGTAAFCGEPVAVLDIRSDPLWADCDVTALPEDLVACWSSPIVDSRRRVLGAFAFYFCEHRGPTELEEQVVETCAHLCAIAIERNAQKVEHQRLAFTDEMTGLSNRAGFNLTIAKLGCDEPGRWGLLLADLDNLKKVNDTFGHHSGDNLIMGVANAIASIVPRDRAFRLGGDEFAVVVRLEDGRGCVAAVAARIIEALKVPMNCAGHAIAARATIGGAILSERDEKPDDVKRNADLALYHAKETKRGRFVLYEEGLRSTITKRFDAVRLLTDALKEERVEAFYQPIVRLDTAGVNGVEALCRIVGHDGRMIPAAEFHEATSDFLVASTLTERMIALVARDMRRWLDMGISVQQVGINVTSADFHDGKLGSRVAAAFEQVNVSLDRIVIEINESVYLDNRDELMAQEIDNLRLQGVCVALDDFGTGYASLTHLLNVPVDMIKIDKSFIHGMEPQNASFTIVKGLIAIGRDLGIRVVAEGVETPLQASQLHGIGCVLGQGYHFARPLSWNDTTAFLMRQKRQVRFEDPASTATTFNTAQQAVPADSAATARLRLR</sequence>
<dbReference type="Gene3D" id="3.30.70.270">
    <property type="match status" value="1"/>
</dbReference>
<dbReference type="SMART" id="SM00052">
    <property type="entry name" value="EAL"/>
    <property type="match status" value="1"/>
</dbReference>
<dbReference type="SUPFAM" id="SSF55781">
    <property type="entry name" value="GAF domain-like"/>
    <property type="match status" value="1"/>
</dbReference>
<dbReference type="Pfam" id="PF13185">
    <property type="entry name" value="GAF_2"/>
    <property type="match status" value="1"/>
</dbReference>
<dbReference type="InterPro" id="IPR043128">
    <property type="entry name" value="Rev_trsase/Diguanyl_cyclase"/>
</dbReference>
<dbReference type="PROSITE" id="PS50883">
    <property type="entry name" value="EAL"/>
    <property type="match status" value="1"/>
</dbReference>
<dbReference type="CDD" id="cd01949">
    <property type="entry name" value="GGDEF"/>
    <property type="match status" value="1"/>
</dbReference>
<gene>
    <name evidence="3" type="ORF">GGR00_003516</name>
</gene>
<dbReference type="PROSITE" id="PS50887">
    <property type="entry name" value="GGDEF"/>
    <property type="match status" value="1"/>
</dbReference>
<accession>A0A7X0KM33</accession>
<dbReference type="PANTHER" id="PTHR33121:SF70">
    <property type="entry name" value="SIGNALING PROTEIN YKOW"/>
    <property type="match status" value="1"/>
</dbReference>
<proteinExistence type="predicted"/>
<evidence type="ECO:0000313" key="4">
    <source>
        <dbReference type="Proteomes" id="UP000536262"/>
    </source>
</evidence>
<dbReference type="AlphaFoldDB" id="A0A7X0KM33"/>